<evidence type="ECO:0000313" key="4">
    <source>
        <dbReference type="Proteomes" id="UP001642540"/>
    </source>
</evidence>
<dbReference type="Proteomes" id="UP001642540">
    <property type="component" value="Unassembled WGS sequence"/>
</dbReference>
<reference evidence="3 4" key="1">
    <citation type="submission" date="2024-08" db="EMBL/GenBank/DDBJ databases">
        <authorList>
            <person name="Cucini C."/>
            <person name="Frati F."/>
        </authorList>
    </citation>
    <scope>NUCLEOTIDE SEQUENCE [LARGE SCALE GENOMIC DNA]</scope>
</reference>
<keyword evidence="4" id="KW-1185">Reference proteome</keyword>
<keyword evidence="2" id="KW-0472">Membrane</keyword>
<accession>A0ABP1R470</accession>
<keyword evidence="2" id="KW-1133">Transmembrane helix</keyword>
<evidence type="ECO:0000256" key="1">
    <source>
        <dbReference type="SAM" id="MobiDB-lite"/>
    </source>
</evidence>
<organism evidence="3 4">
    <name type="scientific">Orchesella dallaii</name>
    <dbReference type="NCBI Taxonomy" id="48710"/>
    <lineage>
        <taxon>Eukaryota</taxon>
        <taxon>Metazoa</taxon>
        <taxon>Ecdysozoa</taxon>
        <taxon>Arthropoda</taxon>
        <taxon>Hexapoda</taxon>
        <taxon>Collembola</taxon>
        <taxon>Entomobryomorpha</taxon>
        <taxon>Entomobryoidea</taxon>
        <taxon>Orchesellidae</taxon>
        <taxon>Orchesellinae</taxon>
        <taxon>Orchesella</taxon>
    </lineage>
</organism>
<evidence type="ECO:0000313" key="3">
    <source>
        <dbReference type="EMBL" id="CAL8119232.1"/>
    </source>
</evidence>
<comment type="caution">
    <text evidence="3">The sequence shown here is derived from an EMBL/GenBank/DDBJ whole genome shotgun (WGS) entry which is preliminary data.</text>
</comment>
<gene>
    <name evidence="3" type="ORF">ODALV1_LOCUS18454</name>
</gene>
<name>A0ABP1R470_9HEXA</name>
<protein>
    <submittedName>
        <fullName evidence="3">Uncharacterized protein</fullName>
    </submittedName>
</protein>
<feature type="transmembrane region" description="Helical" evidence="2">
    <location>
        <begin position="17"/>
        <end position="37"/>
    </location>
</feature>
<proteinExistence type="predicted"/>
<feature type="region of interest" description="Disordered" evidence="1">
    <location>
        <begin position="51"/>
        <end position="72"/>
    </location>
</feature>
<evidence type="ECO:0000256" key="2">
    <source>
        <dbReference type="SAM" id="Phobius"/>
    </source>
</evidence>
<sequence length="105" mass="11717">MSDSDFTYVDLGVLAKVVFWSFVLTIVVTFVTMHLTIDKYKQEKLKQEKAAKRDHLDNATAQSVEVAKNPEDPEVAVGIGEVGSHNNLMNDVVDEEDSTLANEYL</sequence>
<dbReference type="EMBL" id="CAXLJM020000058">
    <property type="protein sequence ID" value="CAL8119232.1"/>
    <property type="molecule type" value="Genomic_DNA"/>
</dbReference>
<keyword evidence="2" id="KW-0812">Transmembrane</keyword>